<keyword evidence="2" id="KW-0732">Signal</keyword>
<reference evidence="3 4" key="1">
    <citation type="submission" date="2020-06" db="EMBL/GenBank/DDBJ databases">
        <title>Oricola thermophila sp. nov. isolated from a tidal sediments.</title>
        <authorList>
            <person name="Kwon K.K."/>
            <person name="Yang S.-H."/>
            <person name="Park M.-J."/>
        </authorList>
    </citation>
    <scope>NUCLEOTIDE SEQUENCE [LARGE SCALE GENOMIC DNA]</scope>
    <source>
        <strain evidence="3 4">MEBiC13590</strain>
    </source>
</reference>
<feature type="chain" id="PRO_5026783425" evidence="2">
    <location>
        <begin position="25"/>
        <end position="322"/>
    </location>
</feature>
<dbReference type="Pfam" id="PF03401">
    <property type="entry name" value="TctC"/>
    <property type="match status" value="1"/>
</dbReference>
<accession>A0A6N1VE45</accession>
<dbReference type="PANTHER" id="PTHR42928">
    <property type="entry name" value="TRICARBOXYLATE-BINDING PROTEIN"/>
    <property type="match status" value="1"/>
</dbReference>
<dbReference type="PIRSF" id="PIRSF017082">
    <property type="entry name" value="YflP"/>
    <property type="match status" value="1"/>
</dbReference>
<evidence type="ECO:0000256" key="2">
    <source>
        <dbReference type="SAM" id="SignalP"/>
    </source>
</evidence>
<feature type="signal peptide" evidence="2">
    <location>
        <begin position="1"/>
        <end position="24"/>
    </location>
</feature>
<keyword evidence="4" id="KW-1185">Reference proteome</keyword>
<name>A0A6N1VE45_9HYPH</name>
<sequence>MKKITRRNMTAILAGLSMTIVASAALAEYPERPVQLIVPYPAGGGTDIVARTLATELEKELGQPVNVVNRDGGGGIPGQTAIARARPDGYTIGVIASDISLYKPQGLAPLTYADMTAIGQTNELAGSVMVSVDAPYQTMEDLVNAIKENPGTIKGTGAAPGASWHVGFLGLMFALGLEPEDVIWVPTQGGTKGHLDVAAGNSTFSTASLVEARALVEGGKLRPLATMAAERVDIFPEVPTLREQGIEYTYGLWHGVTAPKGLDPEALAVLEAAVEKAANSESFKATLAERGFKHVWRPGAEFEAFMAQDLENMQAIFDRLGK</sequence>
<dbReference type="SUPFAM" id="SSF53850">
    <property type="entry name" value="Periplasmic binding protein-like II"/>
    <property type="match status" value="1"/>
</dbReference>
<dbReference type="Gene3D" id="3.40.190.150">
    <property type="entry name" value="Bordetella uptake gene, domain 1"/>
    <property type="match status" value="1"/>
</dbReference>
<dbReference type="AlphaFoldDB" id="A0A6N1VE45"/>
<evidence type="ECO:0000256" key="1">
    <source>
        <dbReference type="ARBA" id="ARBA00006987"/>
    </source>
</evidence>
<evidence type="ECO:0000313" key="4">
    <source>
        <dbReference type="Proteomes" id="UP000509367"/>
    </source>
</evidence>
<proteinExistence type="inferred from homology"/>
<dbReference type="KEGG" id="orm:HTY61_11145"/>
<dbReference type="InterPro" id="IPR005064">
    <property type="entry name" value="BUG"/>
</dbReference>
<dbReference type="RefSeq" id="WP_175276860.1">
    <property type="nucleotide sequence ID" value="NZ_CP054836.1"/>
</dbReference>
<gene>
    <name evidence="3" type="ORF">HTY61_11145</name>
</gene>
<comment type="similarity">
    <text evidence="1">Belongs to the UPF0065 (bug) family.</text>
</comment>
<dbReference type="InterPro" id="IPR042100">
    <property type="entry name" value="Bug_dom1"/>
</dbReference>
<dbReference type="Gene3D" id="3.40.190.10">
    <property type="entry name" value="Periplasmic binding protein-like II"/>
    <property type="match status" value="1"/>
</dbReference>
<dbReference type="EMBL" id="CP054836">
    <property type="protein sequence ID" value="QKV18968.1"/>
    <property type="molecule type" value="Genomic_DNA"/>
</dbReference>
<evidence type="ECO:0000313" key="3">
    <source>
        <dbReference type="EMBL" id="QKV18968.1"/>
    </source>
</evidence>
<dbReference type="Proteomes" id="UP000509367">
    <property type="component" value="Chromosome"/>
</dbReference>
<protein>
    <submittedName>
        <fullName evidence="3">Tripartite tricarboxylate transporter substrate binding protein</fullName>
    </submittedName>
</protein>
<dbReference type="CDD" id="cd07012">
    <property type="entry name" value="PBP2_Bug_TTT"/>
    <property type="match status" value="1"/>
</dbReference>
<dbReference type="PANTHER" id="PTHR42928:SF5">
    <property type="entry name" value="BLR1237 PROTEIN"/>
    <property type="match status" value="1"/>
</dbReference>
<organism evidence="3 4">
    <name type="scientific">Oricola thermophila</name>
    <dbReference type="NCBI Taxonomy" id="2742145"/>
    <lineage>
        <taxon>Bacteria</taxon>
        <taxon>Pseudomonadati</taxon>
        <taxon>Pseudomonadota</taxon>
        <taxon>Alphaproteobacteria</taxon>
        <taxon>Hyphomicrobiales</taxon>
        <taxon>Ahrensiaceae</taxon>
        <taxon>Oricola</taxon>
    </lineage>
</organism>